<proteinExistence type="predicted"/>
<keyword evidence="2" id="KW-1185">Reference proteome</keyword>
<evidence type="ECO:0000313" key="1">
    <source>
        <dbReference type="EMBL" id="UOQ68993.1"/>
    </source>
</evidence>
<organism evidence="1 2">
    <name type="scientific">Hymenobacter volaticus</name>
    <dbReference type="NCBI Taxonomy" id="2932254"/>
    <lineage>
        <taxon>Bacteria</taxon>
        <taxon>Pseudomonadati</taxon>
        <taxon>Bacteroidota</taxon>
        <taxon>Cytophagia</taxon>
        <taxon>Cytophagales</taxon>
        <taxon>Hymenobacteraceae</taxon>
        <taxon>Hymenobacter</taxon>
    </lineage>
</organism>
<reference evidence="1" key="1">
    <citation type="submission" date="2022-04" db="EMBL/GenBank/DDBJ databases">
        <title>Hymenobacter sp. isolated from the air.</title>
        <authorList>
            <person name="Won M."/>
            <person name="Lee C.-M."/>
            <person name="Woen H.-Y."/>
            <person name="Kwon S.-W."/>
        </authorList>
    </citation>
    <scope>NUCLEOTIDE SEQUENCE</scope>
    <source>
        <strain evidence="1">5420S-77</strain>
        <plasmid evidence="1">unnamed3</plasmid>
    </source>
</reference>
<accession>A0ABY4GDN4</accession>
<protein>
    <submittedName>
        <fullName evidence="1">Uncharacterized protein</fullName>
    </submittedName>
</protein>
<name>A0ABY4GDN4_9BACT</name>
<dbReference type="Proteomes" id="UP000830401">
    <property type="component" value="Plasmid unnamed3"/>
</dbReference>
<keyword evidence="1" id="KW-0614">Plasmid</keyword>
<sequence>MLPLGVSVGYAGRHAAPAVAPFVGYQFFVLHGYNPGIPVVPNRLLQVGIRAHLFRS</sequence>
<evidence type="ECO:0000313" key="2">
    <source>
        <dbReference type="Proteomes" id="UP000830401"/>
    </source>
</evidence>
<geneLocation type="plasmid" evidence="1 2">
    <name>unnamed3</name>
</geneLocation>
<dbReference type="EMBL" id="CP095064">
    <property type="protein sequence ID" value="UOQ68993.1"/>
    <property type="molecule type" value="Genomic_DNA"/>
</dbReference>
<gene>
    <name evidence="1" type="ORF">MUN86_26165</name>
</gene>
<dbReference type="RefSeq" id="WP_245126735.1">
    <property type="nucleotide sequence ID" value="NZ_CP095064.1"/>
</dbReference>